<accession>A0A286RKA1</accession>
<evidence type="ECO:0000313" key="3">
    <source>
        <dbReference type="EMBL" id="ASV76377.1"/>
    </source>
</evidence>
<name>A0A286RKA1_9BACT</name>
<dbReference type="PANTHER" id="PTHR43489">
    <property type="entry name" value="ISOMERASE"/>
    <property type="match status" value="1"/>
</dbReference>
<dbReference type="InterPro" id="IPR050417">
    <property type="entry name" value="Sugar_Epim/Isomerase"/>
</dbReference>
<dbReference type="InterPro" id="IPR036237">
    <property type="entry name" value="Xyl_isomerase-like_sf"/>
</dbReference>
<keyword evidence="4" id="KW-1185">Reference proteome</keyword>
<dbReference type="Pfam" id="PF01261">
    <property type="entry name" value="AP_endonuc_2"/>
    <property type="match status" value="1"/>
</dbReference>
<reference evidence="3 4" key="1">
    <citation type="journal article" name="Front. Microbiol.">
        <title>Sugar Metabolism of the First Thermophilic Planctomycete Thermogutta terrifontis: Comparative Genomic and Transcriptomic Approaches.</title>
        <authorList>
            <person name="Elcheninov A.G."/>
            <person name="Menzel P."/>
            <person name="Gudbergsdottir S.R."/>
            <person name="Slesarev A.I."/>
            <person name="Kadnikov V.V."/>
            <person name="Krogh A."/>
            <person name="Bonch-Osmolovskaya E.A."/>
            <person name="Peng X."/>
            <person name="Kublanov I.V."/>
        </authorList>
    </citation>
    <scope>NUCLEOTIDE SEQUENCE [LARGE SCALE GENOMIC DNA]</scope>
    <source>
        <strain evidence="3 4">R1</strain>
    </source>
</reference>
<organism evidence="3 4">
    <name type="scientific">Thermogutta terrifontis</name>
    <dbReference type="NCBI Taxonomy" id="1331910"/>
    <lineage>
        <taxon>Bacteria</taxon>
        <taxon>Pseudomonadati</taxon>
        <taxon>Planctomycetota</taxon>
        <taxon>Planctomycetia</taxon>
        <taxon>Pirellulales</taxon>
        <taxon>Thermoguttaceae</taxon>
        <taxon>Thermogutta</taxon>
    </lineage>
</organism>
<dbReference type="PANTHER" id="PTHR43489:SF7">
    <property type="entry name" value="3-DEHYDRO-D-GULOSIDE 4-EPIMERASE-RELATED"/>
    <property type="match status" value="1"/>
</dbReference>
<protein>
    <submittedName>
        <fullName evidence="3">D-tagatose 3-epimerase</fullName>
    </submittedName>
</protein>
<feature type="domain" description="Xylose isomerase-like TIM barrel" evidence="2">
    <location>
        <begin position="22"/>
        <end position="276"/>
    </location>
</feature>
<evidence type="ECO:0000313" key="4">
    <source>
        <dbReference type="Proteomes" id="UP000215086"/>
    </source>
</evidence>
<dbReference type="KEGG" id="ttf:THTE_3776"/>
<dbReference type="InterPro" id="IPR013022">
    <property type="entry name" value="Xyl_isomerase-like_TIM-brl"/>
</dbReference>
<proteinExistence type="predicted"/>
<dbReference type="Gene3D" id="3.20.20.150">
    <property type="entry name" value="Divalent-metal-dependent TIM barrel enzymes"/>
    <property type="match status" value="1"/>
</dbReference>
<dbReference type="GO" id="GO:0016853">
    <property type="term" value="F:isomerase activity"/>
    <property type="evidence" value="ECO:0007669"/>
    <property type="project" value="UniProtKB-KW"/>
</dbReference>
<evidence type="ECO:0000259" key="2">
    <source>
        <dbReference type="Pfam" id="PF01261"/>
    </source>
</evidence>
<gene>
    <name evidence="3" type="ORF">THTE_3776</name>
</gene>
<dbReference type="Proteomes" id="UP000215086">
    <property type="component" value="Chromosome"/>
</dbReference>
<dbReference type="SMR" id="A0A286RKA1"/>
<dbReference type="AlphaFoldDB" id="A0A286RKA1"/>
<evidence type="ECO:0000256" key="1">
    <source>
        <dbReference type="ARBA" id="ARBA00023235"/>
    </source>
</evidence>
<sequence length="284" mass="32589">MRFGINLLLWTDTLCDEYLPLLDDVKELGFDLVELPVFDLDNDANYKKWAKRLDELGLARTATAIRTADANPISSDPEIRRRGIEANKRNLDCCAMLGAEIMAGPFHSALGEFTGRGPTEDEWKWGVEAMREVAEHAEKVGVTLAIEYLNRFECYFLNTAADGARFCRDVNHPRCKMMYDTFHSHIEEKNIPAAIRALKDYLVHVHISENDRSTPGTGNVRWQETFDTLHEIGYNNTMVIEAFGLALDKLIPATKIWRRMYESERQLAADGLRFMKEEVAKRWK</sequence>
<dbReference type="OrthoDB" id="9814946at2"/>
<keyword evidence="1" id="KW-0413">Isomerase</keyword>
<dbReference type="SUPFAM" id="SSF51658">
    <property type="entry name" value="Xylose isomerase-like"/>
    <property type="match status" value="1"/>
</dbReference>
<dbReference type="EMBL" id="CP018477">
    <property type="protein sequence ID" value="ASV76377.1"/>
    <property type="molecule type" value="Genomic_DNA"/>
</dbReference>
<dbReference type="RefSeq" id="WP_095416176.1">
    <property type="nucleotide sequence ID" value="NZ_CP018477.1"/>
</dbReference>